<sequence length="987" mass="110519">MNRQRPRLKNGVDLQLQSAFQDGSWPVVMRLAEKRAKTLNDQYYEFVKICAESQLDDPGAKFAAVAAVRKAVKDGSTIKDVDAIDLMEWATAHLIGQDEFAETLGPLRVRAVKAAPKDKIAATRCLESCLLHWDLASAQQGADEMKIAAIIDRSFPQERDLMFWNIVITHLLSISPQTTPDNRKLYGTLAQKQIERAAQTTEQAEANLNEISAKTSPRRVKTEEEILLLYDIVETHGTPENFRKLVSSPVFSPVTQFRQGRKEVFLRAVARFSRDGEWLTVFNLCKDCLSDCDADGQPTLLASDIAVWRHLIAAAGHAEDTNPEYSGVVQELLANLISSGHMRPMYRRNILLARVLAVFSLGRSEESDLVDGHPSSLRLRELIHYIDDQYTSPACFSDVKDLMESLDIAGLKYLAFDYLPQLAGGSSKDFEVAGTRLLALKTQYLLLTHRKTKFRDENQLLRCAVCESTVDSTLCSTCLSQLAQASVAFYGSITKCNDGNTKIDTEILPEVAILIAFCCLNIAFDERQTGQPLKSQSARHLIRALLLLDDQLAQNPGHSQLSLILTQLHIRLGSAYRASDIWDVIGVKRTIVDSLGPVFYDRLSTIAPALLSSYDSWGSHLMDLLQSHYHISLKLKMPRRLMDAFESGSYSSVLGIPKYVDRLRMSCTRVVSLAEARRIERFLGQASHELESDPRFSEIDDEAHLISTIDYGSFPSWNSNTTQPMHLNLRLGPAPSNRRCHLSMLAEAFHELLTYKPPASYKASAGSSEYDRIYVSETLARLSNSFPKFLVGPDDDMTRPELLYFEAISLLCTLMSLCINFDRSCDISDALYQIIGALKSALENQRSQVLHEEASPLERTVAMLGSMHSIAILRDTTVAIKLGAQWILSHNEREKARDRSGKSSLPKDLASQIKDLQMTAEASIKEGQAWISELKTEVMSRDFEPKLKRWVLDGEHEIKSILSMDSLPGLIGSWQSNVKGWLLVKWA</sequence>
<dbReference type="EMBL" id="JAIWOZ010000002">
    <property type="protein sequence ID" value="KAH6608330.1"/>
    <property type="molecule type" value="Genomic_DNA"/>
</dbReference>
<evidence type="ECO:0000313" key="1">
    <source>
        <dbReference type="EMBL" id="KAH6608330.1"/>
    </source>
</evidence>
<dbReference type="InterPro" id="IPR019183">
    <property type="entry name" value="NAA25_NatB_aux_su"/>
</dbReference>
<dbReference type="Proteomes" id="UP000827724">
    <property type="component" value="Unassembled WGS sequence"/>
</dbReference>
<organism evidence="1 2">
    <name type="scientific">Trichoderma cornu-damae</name>
    <dbReference type="NCBI Taxonomy" id="654480"/>
    <lineage>
        <taxon>Eukaryota</taxon>
        <taxon>Fungi</taxon>
        <taxon>Dikarya</taxon>
        <taxon>Ascomycota</taxon>
        <taxon>Pezizomycotina</taxon>
        <taxon>Sordariomycetes</taxon>
        <taxon>Hypocreomycetidae</taxon>
        <taxon>Hypocreales</taxon>
        <taxon>Hypocreaceae</taxon>
        <taxon>Trichoderma</taxon>
    </lineage>
</organism>
<evidence type="ECO:0000313" key="2">
    <source>
        <dbReference type="Proteomes" id="UP000827724"/>
    </source>
</evidence>
<protein>
    <recommendedName>
        <fullName evidence="3">N-acetyltransferase B complex non catalytic subunit</fullName>
    </recommendedName>
</protein>
<dbReference type="OrthoDB" id="1874341at2759"/>
<proteinExistence type="predicted"/>
<accession>A0A9P8QL69</accession>
<gene>
    <name evidence="1" type="ORF">Trco_001676</name>
</gene>
<dbReference type="AlphaFoldDB" id="A0A9P8QL69"/>
<evidence type="ECO:0008006" key="3">
    <source>
        <dbReference type="Google" id="ProtNLM"/>
    </source>
</evidence>
<dbReference type="Pfam" id="PF09797">
    <property type="entry name" value="NatB_MDM20"/>
    <property type="match status" value="1"/>
</dbReference>
<keyword evidence="2" id="KW-1185">Reference proteome</keyword>
<reference evidence="1" key="1">
    <citation type="submission" date="2021-08" db="EMBL/GenBank/DDBJ databases">
        <title>Chromosome-Level Trichoderma cornu-damae using Hi-C Data.</title>
        <authorList>
            <person name="Kim C.S."/>
        </authorList>
    </citation>
    <scope>NUCLEOTIDE SEQUENCE</scope>
    <source>
        <strain evidence="1">KA19-0412C</strain>
    </source>
</reference>
<comment type="caution">
    <text evidence="1">The sequence shown here is derived from an EMBL/GenBank/DDBJ whole genome shotgun (WGS) entry which is preliminary data.</text>
</comment>
<name>A0A9P8QL69_9HYPO</name>